<keyword evidence="3" id="KW-1185">Reference proteome</keyword>
<reference evidence="3" key="1">
    <citation type="submission" date="2016-10" db="EMBL/GenBank/DDBJ databases">
        <authorList>
            <person name="Varghese N."/>
            <person name="Submissions S."/>
        </authorList>
    </citation>
    <scope>NUCLEOTIDE SEQUENCE [LARGE SCALE GENOMIC DNA]</scope>
    <source>
        <strain evidence="3">DSM 24740</strain>
    </source>
</reference>
<name>A0A1H9D3Z7_9BACT</name>
<sequence length="140" mass="16366">MDTKLKGDIAEHATILYALTQGWGVLTPVGDRLPYDLVLDIKSRLIKIQVKSAWFDQAKQNWVVDNRRTKTNRRAMVRSPYDEKDFDFAILYISKLKVFYIMPSIVFNSYGSEIHLVEDSKRQRKPKSAQFRNAWSLLLQ</sequence>
<dbReference type="InParanoid" id="A0A1H9D3Z7"/>
<dbReference type="Proteomes" id="UP000199021">
    <property type="component" value="Unassembled WGS sequence"/>
</dbReference>
<keyword evidence="2" id="KW-0378">Hydrolase</keyword>
<dbReference type="Pfam" id="PF11645">
    <property type="entry name" value="PDDEXK_5"/>
    <property type="match status" value="1"/>
</dbReference>
<dbReference type="InterPro" id="IPR021671">
    <property type="entry name" value="PD(D/E)XK_Endonuc"/>
</dbReference>
<dbReference type="STRING" id="478744.SAMN05444359_105137"/>
<dbReference type="GO" id="GO:0003676">
    <property type="term" value="F:nucleic acid binding"/>
    <property type="evidence" value="ECO:0007669"/>
    <property type="project" value="InterPro"/>
</dbReference>
<evidence type="ECO:0000313" key="3">
    <source>
        <dbReference type="Proteomes" id="UP000199021"/>
    </source>
</evidence>
<dbReference type="OrthoDB" id="2923587at2"/>
<proteinExistence type="predicted"/>
<dbReference type="EMBL" id="FOFB01000005">
    <property type="protein sequence ID" value="SEQ08164.1"/>
    <property type="molecule type" value="Genomic_DNA"/>
</dbReference>
<keyword evidence="2" id="KW-0255">Endonuclease</keyword>
<protein>
    <submittedName>
        <fullName evidence="2">PD-(D/E)XK endonuclease</fullName>
    </submittedName>
</protein>
<dbReference type="Gene3D" id="3.40.1350.10">
    <property type="match status" value="1"/>
</dbReference>
<gene>
    <name evidence="2" type="ORF">SAMN05444359_105137</name>
</gene>
<dbReference type="GO" id="GO:0004519">
    <property type="term" value="F:endonuclease activity"/>
    <property type="evidence" value="ECO:0007669"/>
    <property type="project" value="UniProtKB-KW"/>
</dbReference>
<evidence type="ECO:0000259" key="1">
    <source>
        <dbReference type="Pfam" id="PF11645"/>
    </source>
</evidence>
<dbReference type="AlphaFoldDB" id="A0A1H9D3Z7"/>
<organism evidence="2 3">
    <name type="scientific">Neolewinella agarilytica</name>
    <dbReference type="NCBI Taxonomy" id="478744"/>
    <lineage>
        <taxon>Bacteria</taxon>
        <taxon>Pseudomonadati</taxon>
        <taxon>Bacteroidota</taxon>
        <taxon>Saprospiria</taxon>
        <taxon>Saprospirales</taxon>
        <taxon>Lewinellaceae</taxon>
        <taxon>Neolewinella</taxon>
    </lineage>
</organism>
<dbReference type="RefSeq" id="WP_090166454.1">
    <property type="nucleotide sequence ID" value="NZ_FOFB01000005.1"/>
</dbReference>
<evidence type="ECO:0000313" key="2">
    <source>
        <dbReference type="EMBL" id="SEQ08164.1"/>
    </source>
</evidence>
<accession>A0A1H9D3Z7</accession>
<feature type="domain" description="PD(D/E)XK endonuclease" evidence="1">
    <location>
        <begin position="1"/>
        <end position="137"/>
    </location>
</feature>
<dbReference type="InterPro" id="IPR011856">
    <property type="entry name" value="tRNA_endonuc-like_dom_sf"/>
</dbReference>
<keyword evidence="2" id="KW-0540">Nuclease</keyword>